<dbReference type="CDD" id="cd01254">
    <property type="entry name" value="PH_PLD"/>
    <property type="match status" value="1"/>
</dbReference>
<evidence type="ECO:0000259" key="7">
    <source>
        <dbReference type="PROSITE" id="PS50035"/>
    </source>
</evidence>
<dbReference type="SMART" id="SM00155">
    <property type="entry name" value="PLDc"/>
    <property type="match status" value="2"/>
</dbReference>
<reference evidence="9" key="3">
    <citation type="submission" date="2025-09" db="UniProtKB">
        <authorList>
            <consortium name="Ensembl"/>
        </authorList>
    </citation>
    <scope>IDENTIFICATION</scope>
</reference>
<dbReference type="PIRSF" id="PIRSF009376">
    <property type="entry name" value="Phospholipase_D_euk"/>
    <property type="match status" value="1"/>
</dbReference>
<dbReference type="Pfam" id="PF00614">
    <property type="entry name" value="PLDc"/>
    <property type="match status" value="1"/>
</dbReference>
<dbReference type="SUPFAM" id="SSF50729">
    <property type="entry name" value="PH domain-like"/>
    <property type="match status" value="1"/>
</dbReference>
<dbReference type="Ensembl" id="ENSATET00000043417.2">
    <property type="protein sequence ID" value="ENSATEP00000037738.1"/>
    <property type="gene ID" value="ENSATEG00000014572.3"/>
</dbReference>
<dbReference type="PANTHER" id="PTHR18896">
    <property type="entry name" value="PHOSPHOLIPASE D"/>
    <property type="match status" value="1"/>
</dbReference>
<dbReference type="Pfam" id="PF00787">
    <property type="entry name" value="PX"/>
    <property type="match status" value="1"/>
</dbReference>
<evidence type="ECO:0000256" key="2">
    <source>
        <dbReference type="ARBA" id="ARBA00022737"/>
    </source>
</evidence>
<dbReference type="GO" id="GO:0004630">
    <property type="term" value="F:phospholipase D activity"/>
    <property type="evidence" value="ECO:0007669"/>
    <property type="project" value="UniProtKB-UniRule"/>
</dbReference>
<comment type="similarity">
    <text evidence="1 6">Belongs to the phospholipase D family.</text>
</comment>
<dbReference type="InterPro" id="IPR015679">
    <property type="entry name" value="PLipase_D_fam"/>
</dbReference>
<feature type="domain" description="PX" evidence="8">
    <location>
        <begin position="1"/>
        <end position="131"/>
    </location>
</feature>
<protein>
    <recommendedName>
        <fullName evidence="6">Phospholipase</fullName>
        <ecNumber evidence="6">3.1.4.4</ecNumber>
    </recommendedName>
</protein>
<dbReference type="GO" id="GO:0009395">
    <property type="term" value="P:phospholipid catabolic process"/>
    <property type="evidence" value="ECO:0007669"/>
    <property type="project" value="TreeGrafter"/>
</dbReference>
<accession>A0A7N5ZX35</accession>
<organism evidence="9 10">
    <name type="scientific">Anabas testudineus</name>
    <name type="common">Climbing perch</name>
    <name type="synonym">Anthias testudineus</name>
    <dbReference type="NCBI Taxonomy" id="64144"/>
    <lineage>
        <taxon>Eukaryota</taxon>
        <taxon>Metazoa</taxon>
        <taxon>Chordata</taxon>
        <taxon>Craniata</taxon>
        <taxon>Vertebrata</taxon>
        <taxon>Euteleostomi</taxon>
        <taxon>Actinopterygii</taxon>
        <taxon>Neopterygii</taxon>
        <taxon>Teleostei</taxon>
        <taxon>Neoteleostei</taxon>
        <taxon>Acanthomorphata</taxon>
        <taxon>Anabantaria</taxon>
        <taxon>Anabantiformes</taxon>
        <taxon>Anabantoidei</taxon>
        <taxon>Anabantidae</taxon>
        <taxon>Anabas</taxon>
    </lineage>
</organism>
<dbReference type="GO" id="GO:0035556">
    <property type="term" value="P:intracellular signal transduction"/>
    <property type="evidence" value="ECO:0007669"/>
    <property type="project" value="InterPro"/>
</dbReference>
<dbReference type="InterPro" id="IPR001736">
    <property type="entry name" value="PLipase_D/transphosphatidylase"/>
</dbReference>
<evidence type="ECO:0000313" key="10">
    <source>
        <dbReference type="Proteomes" id="UP000265040"/>
    </source>
</evidence>
<evidence type="ECO:0000256" key="5">
    <source>
        <dbReference type="ARBA" id="ARBA00023098"/>
    </source>
</evidence>
<reference evidence="9" key="1">
    <citation type="submission" date="2021-04" db="EMBL/GenBank/DDBJ databases">
        <authorList>
            <consortium name="Wellcome Sanger Institute Data Sharing"/>
        </authorList>
    </citation>
    <scope>NUCLEOTIDE SEQUENCE [LARGE SCALE GENOMIC DNA]</scope>
</reference>
<keyword evidence="4 6" id="KW-0442">Lipid degradation</keyword>
<dbReference type="Proteomes" id="UP000265040">
    <property type="component" value="Chromosome 14"/>
</dbReference>
<reference evidence="9" key="2">
    <citation type="submission" date="2025-08" db="UniProtKB">
        <authorList>
            <consortium name="Ensembl"/>
        </authorList>
    </citation>
    <scope>IDENTIFICATION</scope>
</reference>
<feature type="domain" description="PLD phosphodiesterase" evidence="7">
    <location>
        <begin position="683"/>
        <end position="710"/>
    </location>
</feature>
<dbReference type="GO" id="GO:0060627">
    <property type="term" value="P:regulation of vesicle-mediated transport"/>
    <property type="evidence" value="ECO:0007669"/>
    <property type="project" value="TreeGrafter"/>
</dbReference>
<dbReference type="SUPFAM" id="SSF64268">
    <property type="entry name" value="PX domain"/>
    <property type="match status" value="1"/>
</dbReference>
<dbReference type="FunFam" id="3.30.870.10:FF:000005">
    <property type="entry name" value="Phospholipase"/>
    <property type="match status" value="1"/>
</dbReference>
<evidence type="ECO:0000256" key="1">
    <source>
        <dbReference type="ARBA" id="ARBA00008664"/>
    </source>
</evidence>
<dbReference type="InterPro" id="IPR016555">
    <property type="entry name" value="PLipase_D_euk"/>
</dbReference>
<gene>
    <name evidence="9" type="primary">PLD2</name>
</gene>
<name>A0A7N5ZX35_ANATE</name>
<proteinExistence type="inferred from homology"/>
<keyword evidence="2" id="KW-0677">Repeat</keyword>
<feature type="domain" description="PLD phosphodiesterase" evidence="7">
    <location>
        <begin position="380"/>
        <end position="407"/>
    </location>
</feature>
<dbReference type="SUPFAM" id="SSF56024">
    <property type="entry name" value="Phospholipase D/nuclease"/>
    <property type="match status" value="2"/>
</dbReference>
<sequence>MSIQVRVGTLYTVQLTHGQFHWTVKKKYKHFQELHRDLYKHKMMVNLLPLGRLVYQHVDLNHANQPLNLRDMHLKSELWVALILYLFIFCEPSKGINILNIQISFKDMQRKVDQMQHVYIVLFFFKLEFLTVGPLSFVTDLGAKGLEGPISKRSGGHRLLGLNCAGHHRFCFRWSDRWLVVKDSFLMYMDEDNSCINFVLLFDPEFKVKVGSAHTGTKYGVCFENFTRSLIIKCSSYRQAHWWSHEINRLAQSCDFLKVQRFEGFAPPRNNTLTKWYVNGSGYFEDLADALEQATEEIFITDWWLSPEVFLKRPATDNYWRLDEILKRKAAQGVKVCVLLYKEVELALGINSEHSKRTLMNMHPNIKVMRHPDHVSSTVILWAHHEKMVAIDQSVAFVGGIDLAFGRWDNSQYQLTDLGLSEIANKATEMEPKGNTAVRTFCLFSPRLSLSMDVFVTHVSHKQDNGVADGPKPVRKTAEQNSDDLTGNTKLWLGKDYNNFITKDWVQLDKPFEDNVDRTQVPRMPWRDLSAAIHGKAARDVARHFIQRWNFTKVRLKGNDLSSIEHYIYIENQFFISCADGKSVHNGIGDAIVKRILRAHRSLLNILYRVFVVVPLLPGFEGDISAGGGNAIQAILHFTYRTMCRGDHSILERLKEVEDKWTDYITLCGLRTHSQLSESLVTELIYVHSKTLIADDRCYIIGSANINDRSMLGSRDSELAVFVEDEDRVTSIMGGQEYQAGPLTLALRKECFRVLVGASSDPSINIDDPISDDFFYLVWNASAKLNATIYDKVFKCLPYNTVHNMRELKDYSTKERLCDTDPEQAKEELKAVRGLLVHFPLKFLIEENLLPPRATKEGMAPVGLWT</sequence>
<dbReference type="AlphaFoldDB" id="A0A7N5ZX35"/>
<dbReference type="InterPro" id="IPR001849">
    <property type="entry name" value="PH_domain"/>
</dbReference>
<dbReference type="SMART" id="SM00233">
    <property type="entry name" value="PH"/>
    <property type="match status" value="1"/>
</dbReference>
<keyword evidence="10" id="KW-1185">Reference proteome</keyword>
<dbReference type="EC" id="3.1.4.4" evidence="6"/>
<keyword evidence="3 6" id="KW-0378">Hydrolase</keyword>
<dbReference type="GeneTree" id="ENSGT00940000160229"/>
<dbReference type="PANTHER" id="PTHR18896:SF121">
    <property type="entry name" value="PHOSPHOLIPASE D2"/>
    <property type="match status" value="1"/>
</dbReference>
<evidence type="ECO:0000256" key="3">
    <source>
        <dbReference type="ARBA" id="ARBA00022801"/>
    </source>
</evidence>
<dbReference type="PROSITE" id="PS50195">
    <property type="entry name" value="PX"/>
    <property type="match status" value="1"/>
</dbReference>
<comment type="catalytic activity">
    <reaction evidence="6">
        <text>a 1,2-diacyl-sn-glycero-3-phosphocholine + H2O = a 1,2-diacyl-sn-glycero-3-phosphate + choline + H(+)</text>
        <dbReference type="Rhea" id="RHEA:14445"/>
        <dbReference type="ChEBI" id="CHEBI:15354"/>
        <dbReference type="ChEBI" id="CHEBI:15377"/>
        <dbReference type="ChEBI" id="CHEBI:15378"/>
        <dbReference type="ChEBI" id="CHEBI:57643"/>
        <dbReference type="ChEBI" id="CHEBI:58608"/>
        <dbReference type="EC" id="3.1.4.4"/>
    </reaction>
</comment>
<dbReference type="Gene3D" id="3.30.1520.10">
    <property type="entry name" value="Phox-like domain"/>
    <property type="match status" value="1"/>
</dbReference>
<dbReference type="InterPro" id="IPR025202">
    <property type="entry name" value="PLD-like_dom"/>
</dbReference>
<keyword evidence="5" id="KW-0443">Lipid metabolism</keyword>
<evidence type="ECO:0000259" key="8">
    <source>
        <dbReference type="PROSITE" id="PS50195"/>
    </source>
</evidence>
<evidence type="ECO:0000256" key="6">
    <source>
        <dbReference type="PIRNR" id="PIRNR009376"/>
    </source>
</evidence>
<dbReference type="InterPro" id="IPR036871">
    <property type="entry name" value="PX_dom_sf"/>
</dbReference>
<dbReference type="PROSITE" id="PS50035">
    <property type="entry name" value="PLD"/>
    <property type="match status" value="2"/>
</dbReference>
<dbReference type="Gene3D" id="3.30.870.10">
    <property type="entry name" value="Endonuclease Chain A"/>
    <property type="match status" value="2"/>
</dbReference>
<dbReference type="GO" id="GO:0035091">
    <property type="term" value="F:phosphatidylinositol binding"/>
    <property type="evidence" value="ECO:0007669"/>
    <property type="project" value="InterPro"/>
</dbReference>
<dbReference type="Pfam" id="PF13091">
    <property type="entry name" value="PLDc_2"/>
    <property type="match status" value="1"/>
</dbReference>
<dbReference type="InterPro" id="IPR001683">
    <property type="entry name" value="PX_dom"/>
</dbReference>
<evidence type="ECO:0000313" key="9">
    <source>
        <dbReference type="Ensembl" id="ENSATEP00000037738.1"/>
    </source>
</evidence>
<dbReference type="GO" id="GO:0006654">
    <property type="term" value="P:phosphatidic acid biosynthetic process"/>
    <property type="evidence" value="ECO:0007669"/>
    <property type="project" value="InterPro"/>
</dbReference>
<evidence type="ECO:0000256" key="4">
    <source>
        <dbReference type="ARBA" id="ARBA00022963"/>
    </source>
</evidence>